<feature type="region of interest" description="Disordered" evidence="1">
    <location>
        <begin position="156"/>
        <end position="199"/>
    </location>
</feature>
<feature type="compositionally biased region" description="Low complexity" evidence="1">
    <location>
        <begin position="38"/>
        <end position="47"/>
    </location>
</feature>
<evidence type="ECO:0000256" key="1">
    <source>
        <dbReference type="SAM" id="MobiDB-lite"/>
    </source>
</evidence>
<name>A0A9Q0D8U6_9TELE</name>
<keyword evidence="3" id="KW-1185">Reference proteome</keyword>
<evidence type="ECO:0000313" key="2">
    <source>
        <dbReference type="EMBL" id="KAJ3584359.1"/>
    </source>
</evidence>
<dbReference type="Proteomes" id="UP001148018">
    <property type="component" value="Unassembled WGS sequence"/>
</dbReference>
<feature type="compositionally biased region" description="Polar residues" evidence="1">
    <location>
        <begin position="1"/>
        <end position="11"/>
    </location>
</feature>
<accession>A0A9Q0D8U6</accession>
<gene>
    <name evidence="2" type="ORF">NHX12_014854</name>
</gene>
<feature type="region of interest" description="Disordered" evidence="1">
    <location>
        <begin position="1"/>
        <end position="66"/>
    </location>
</feature>
<evidence type="ECO:0000313" key="3">
    <source>
        <dbReference type="Proteomes" id="UP001148018"/>
    </source>
</evidence>
<feature type="compositionally biased region" description="Polar residues" evidence="1">
    <location>
        <begin position="157"/>
        <end position="166"/>
    </location>
</feature>
<dbReference type="AlphaFoldDB" id="A0A9Q0D8U6"/>
<protein>
    <submittedName>
        <fullName evidence="2">Uncharacterized protein</fullName>
    </submittedName>
</protein>
<organism evidence="2 3">
    <name type="scientific">Muraenolepis orangiensis</name>
    <name type="common">Patagonian moray cod</name>
    <dbReference type="NCBI Taxonomy" id="630683"/>
    <lineage>
        <taxon>Eukaryota</taxon>
        <taxon>Metazoa</taxon>
        <taxon>Chordata</taxon>
        <taxon>Craniata</taxon>
        <taxon>Vertebrata</taxon>
        <taxon>Euteleostomi</taxon>
        <taxon>Actinopterygii</taxon>
        <taxon>Neopterygii</taxon>
        <taxon>Teleostei</taxon>
        <taxon>Neoteleostei</taxon>
        <taxon>Acanthomorphata</taxon>
        <taxon>Zeiogadaria</taxon>
        <taxon>Gadariae</taxon>
        <taxon>Gadiformes</taxon>
        <taxon>Muraenolepidoidei</taxon>
        <taxon>Muraenolepididae</taxon>
        <taxon>Muraenolepis</taxon>
    </lineage>
</organism>
<feature type="region of interest" description="Disordered" evidence="1">
    <location>
        <begin position="87"/>
        <end position="114"/>
    </location>
</feature>
<comment type="caution">
    <text evidence="2">The sequence shown here is derived from an EMBL/GenBank/DDBJ whole genome shotgun (WGS) entry which is preliminary data.</text>
</comment>
<dbReference type="EMBL" id="JANIIK010000119">
    <property type="protein sequence ID" value="KAJ3584359.1"/>
    <property type="molecule type" value="Genomic_DNA"/>
</dbReference>
<feature type="compositionally biased region" description="Low complexity" evidence="1">
    <location>
        <begin position="188"/>
        <end position="199"/>
    </location>
</feature>
<sequence>MEEANGGSTLCPTHRVGTGPQSQPPGPPSPHKTHNHTPHTQPHTTHTTTHHTQPHTPHSPPASHPQAQSIAYIAKGNRCAGYVAGNTATGGRGGEGMMTHSGRGGSGWSARTTSSPRWASHMVHPVSPGGRPSLLQNTPVKSHVKSERVHPAVDSVTGGSYQQVGRTNGWAVPTGGPYQPGDRTNRWTVPTGGAVPTGGPYQRVDRTNGWTIPTGGPYQRVGRTNGWTIPTGGPYQQVDCTNRWTVPTGGMGVI</sequence>
<proteinExistence type="predicted"/>
<feature type="compositionally biased region" description="Gly residues" evidence="1">
    <location>
        <begin position="88"/>
        <end position="107"/>
    </location>
</feature>
<reference evidence="2" key="1">
    <citation type="submission" date="2022-07" db="EMBL/GenBank/DDBJ databases">
        <title>Chromosome-level genome of Muraenolepis orangiensis.</title>
        <authorList>
            <person name="Kim J."/>
        </authorList>
    </citation>
    <scope>NUCLEOTIDE SEQUENCE</scope>
    <source>
        <strain evidence="2">KU_S4_2022</strain>
        <tissue evidence="2">Muscle</tissue>
    </source>
</reference>